<proteinExistence type="predicted"/>
<sequence length="103" mass="12130">MRNITRPELCLIISLDVGASRSHRNDLGNSIIKSERQQRCFEDARFDEIYGSVVAIRQDVSRRTSVDGYRTEERYGRKISVAKYLRWIPGKRRMPGRSERSRR</sequence>
<gene>
    <name evidence="1" type="ORF">LPLAT_LOCUS12467</name>
</gene>
<dbReference type="AlphaFoldDB" id="A0AAV2P2U4"/>
<reference evidence="1" key="1">
    <citation type="submission" date="2024-04" db="EMBL/GenBank/DDBJ databases">
        <authorList>
            <consortium name="Molecular Ecology Group"/>
        </authorList>
    </citation>
    <scope>NUCLEOTIDE SEQUENCE</scope>
</reference>
<name>A0AAV2P2U4_9HYME</name>
<evidence type="ECO:0000313" key="1">
    <source>
        <dbReference type="EMBL" id="CAL1687230.1"/>
    </source>
</evidence>
<accession>A0AAV2P2U4</accession>
<evidence type="ECO:0000313" key="2">
    <source>
        <dbReference type="Proteomes" id="UP001497644"/>
    </source>
</evidence>
<organism evidence="1 2">
    <name type="scientific">Lasius platythorax</name>
    <dbReference type="NCBI Taxonomy" id="488582"/>
    <lineage>
        <taxon>Eukaryota</taxon>
        <taxon>Metazoa</taxon>
        <taxon>Ecdysozoa</taxon>
        <taxon>Arthropoda</taxon>
        <taxon>Hexapoda</taxon>
        <taxon>Insecta</taxon>
        <taxon>Pterygota</taxon>
        <taxon>Neoptera</taxon>
        <taxon>Endopterygota</taxon>
        <taxon>Hymenoptera</taxon>
        <taxon>Apocrita</taxon>
        <taxon>Aculeata</taxon>
        <taxon>Formicoidea</taxon>
        <taxon>Formicidae</taxon>
        <taxon>Formicinae</taxon>
        <taxon>Lasius</taxon>
        <taxon>Lasius</taxon>
    </lineage>
</organism>
<dbReference type="EMBL" id="OZ034830">
    <property type="protein sequence ID" value="CAL1687230.1"/>
    <property type="molecule type" value="Genomic_DNA"/>
</dbReference>
<dbReference type="Proteomes" id="UP001497644">
    <property type="component" value="Chromosome 7"/>
</dbReference>
<keyword evidence="2" id="KW-1185">Reference proteome</keyword>
<protein>
    <submittedName>
        <fullName evidence="1">Uncharacterized protein</fullName>
    </submittedName>
</protein>